<comment type="caution">
    <text evidence="1">The sequence shown here is derived from an EMBL/GenBank/DDBJ whole genome shotgun (WGS) entry which is preliminary data.</text>
</comment>
<organism evidence="1 2">
    <name type="scientific">Candidatus Uhrbacteria bacterium GW2011_GWF2_44_350</name>
    <dbReference type="NCBI Taxonomy" id="1619000"/>
    <lineage>
        <taxon>Bacteria</taxon>
        <taxon>Candidatus Uhriibacteriota</taxon>
    </lineage>
</organism>
<reference evidence="1 2" key="1">
    <citation type="journal article" date="2015" name="Nature">
        <title>rRNA introns, odd ribosomes, and small enigmatic genomes across a large radiation of phyla.</title>
        <authorList>
            <person name="Brown C.T."/>
            <person name="Hug L.A."/>
            <person name="Thomas B.C."/>
            <person name="Sharon I."/>
            <person name="Castelle C.J."/>
            <person name="Singh A."/>
            <person name="Wilkins M.J."/>
            <person name="Williams K.H."/>
            <person name="Banfield J.F."/>
        </authorList>
    </citation>
    <scope>NUCLEOTIDE SEQUENCE [LARGE SCALE GENOMIC DNA]</scope>
</reference>
<proteinExistence type="predicted"/>
<evidence type="ECO:0000313" key="2">
    <source>
        <dbReference type="Proteomes" id="UP000034154"/>
    </source>
</evidence>
<dbReference type="EMBL" id="LCJB01000064">
    <property type="protein sequence ID" value="KKT69029.1"/>
    <property type="molecule type" value="Genomic_DNA"/>
</dbReference>
<accession>A0A0G1MAT0</accession>
<sequence length="628" mass="72195">MILEKNPKPGEKEIEPQHKSVIRPDYLFPNFDRQTQIHKIIAEIDETTEKIKRKLGVLDEISTLDVQKSISEMVEKTLEFWRQFSSLIESLEKHPFTPSFYRKERQPNFNGKILKEAATLEKKAGSLILEIEALKKIELEKIALESESQKIAADLAEIERDLKETAQTDKQKSEKFLALGFFPNTRRQNHARFEDAKTILEYFNSLASGQPYKNLHGRLFDEKILAKIKKFEELLKRENETKKRLTAIAYTVDEATKRVNTKTYDYQQNVGSFLKTLHGLDSYQKDGEGLREIITRAERAEITTLEQEKEIEELFFKPFNITENDERRALSEPLSEGASEAFKEARERSFKNLRESIRRFTAYYHQQGRSSKEISEKLQPLVERAKRSAFISFNERSDEISEILDSGKILPGDLLPEELRSRSSTERSAWKHRRKVEDELGFKKNEHPVYLALGTSVDKERGAAPEFGAFHFVFSLEALKNKAVCTIGDSLNESGLPFSLRDDQKGWLGAANRQLTLEHGIIAKAIFELDSQFEPKGSESMGFFESLSYIEVQTPGPLSVADSEELVLSQRSALSEEDCLSSMFPDSATMIKKISRLTRRFRISDDLPEGTNNQRAYERFFKKTKTAA</sequence>
<evidence type="ECO:0000313" key="1">
    <source>
        <dbReference type="EMBL" id="KKT69029.1"/>
    </source>
</evidence>
<gene>
    <name evidence="1" type="ORF">UW63_C0064G0012</name>
</gene>
<name>A0A0G1MAT0_9BACT</name>
<dbReference type="Proteomes" id="UP000034154">
    <property type="component" value="Unassembled WGS sequence"/>
</dbReference>
<protein>
    <submittedName>
        <fullName evidence="1">Uncharacterized protein</fullName>
    </submittedName>
</protein>
<dbReference type="AlphaFoldDB" id="A0A0G1MAT0"/>